<organism evidence="1 2">
    <name type="scientific">Candidatus Enterocloster excrementipullorum</name>
    <dbReference type="NCBI Taxonomy" id="2838559"/>
    <lineage>
        <taxon>Bacteria</taxon>
        <taxon>Bacillati</taxon>
        <taxon>Bacillota</taxon>
        <taxon>Clostridia</taxon>
        <taxon>Lachnospirales</taxon>
        <taxon>Lachnospiraceae</taxon>
        <taxon>Enterocloster</taxon>
    </lineage>
</organism>
<comment type="caution">
    <text evidence="1">The sequence shown here is derived from an EMBL/GenBank/DDBJ whole genome shotgun (WGS) entry which is preliminary data.</text>
</comment>
<dbReference type="Proteomes" id="UP000823910">
    <property type="component" value="Unassembled WGS sequence"/>
</dbReference>
<dbReference type="AlphaFoldDB" id="A0A9D2MYL6"/>
<evidence type="ECO:0000313" key="1">
    <source>
        <dbReference type="EMBL" id="HJC05172.1"/>
    </source>
</evidence>
<evidence type="ECO:0000313" key="2">
    <source>
        <dbReference type="Proteomes" id="UP000823910"/>
    </source>
</evidence>
<sequence length="81" mass="9307">MNPMELLQLKSAWDTFKANHPKLISFAKTVSKENFLDEGSLIELTVTNSSGEAKTANIRVKREDMEFLRRIQEMFENSGSR</sequence>
<reference evidence="1" key="1">
    <citation type="journal article" date="2021" name="PeerJ">
        <title>Extensive microbial diversity within the chicken gut microbiome revealed by metagenomics and culture.</title>
        <authorList>
            <person name="Gilroy R."/>
            <person name="Ravi A."/>
            <person name="Getino M."/>
            <person name="Pursley I."/>
            <person name="Horton D.L."/>
            <person name="Alikhan N.F."/>
            <person name="Baker D."/>
            <person name="Gharbi K."/>
            <person name="Hall N."/>
            <person name="Watson M."/>
            <person name="Adriaenssens E.M."/>
            <person name="Foster-Nyarko E."/>
            <person name="Jarju S."/>
            <person name="Secka A."/>
            <person name="Antonio M."/>
            <person name="Oren A."/>
            <person name="Chaudhuri R.R."/>
            <person name="La Ragione R."/>
            <person name="Hildebrand F."/>
            <person name="Pallen M.J."/>
        </authorList>
    </citation>
    <scope>NUCLEOTIDE SEQUENCE</scope>
    <source>
        <strain evidence="1">CHK180-15479</strain>
    </source>
</reference>
<gene>
    <name evidence="1" type="ORF">H9704_03320</name>
</gene>
<proteinExistence type="predicted"/>
<accession>A0A9D2MYL6</accession>
<dbReference type="EMBL" id="DWWT01000013">
    <property type="protein sequence ID" value="HJC05172.1"/>
    <property type="molecule type" value="Genomic_DNA"/>
</dbReference>
<name>A0A9D2MYL6_9FIRM</name>
<protein>
    <submittedName>
        <fullName evidence="1">Uncharacterized protein</fullName>
    </submittedName>
</protein>
<reference evidence="1" key="2">
    <citation type="submission" date="2021-04" db="EMBL/GenBank/DDBJ databases">
        <authorList>
            <person name="Gilroy R."/>
        </authorList>
    </citation>
    <scope>NUCLEOTIDE SEQUENCE</scope>
    <source>
        <strain evidence="1">CHK180-15479</strain>
    </source>
</reference>